<dbReference type="GO" id="GO:0000049">
    <property type="term" value="F:tRNA binding"/>
    <property type="evidence" value="ECO:0007669"/>
    <property type="project" value="TreeGrafter"/>
</dbReference>
<dbReference type="GO" id="GO:0005634">
    <property type="term" value="C:nucleus"/>
    <property type="evidence" value="ECO:0007669"/>
    <property type="project" value="UniProtKB-SubCell"/>
</dbReference>
<comment type="caution">
    <text evidence="11">The sequence shown here is derived from an EMBL/GenBank/DDBJ whole genome shotgun (WGS) entry which is preliminary data.</text>
</comment>
<dbReference type="EMBL" id="JAZGQO010000007">
    <property type="protein sequence ID" value="KAK6182203.1"/>
    <property type="molecule type" value="Genomic_DNA"/>
</dbReference>
<evidence type="ECO:0000256" key="6">
    <source>
        <dbReference type="ARBA" id="ARBA00023242"/>
    </source>
</evidence>
<accession>A0AAN8PSC1</accession>
<feature type="coiled-coil region" evidence="7">
    <location>
        <begin position="302"/>
        <end position="339"/>
    </location>
</feature>
<dbReference type="GO" id="GO:1990116">
    <property type="term" value="P:ribosome-associated ubiquitin-dependent protein catabolic process"/>
    <property type="evidence" value="ECO:0007669"/>
    <property type="project" value="TreeGrafter"/>
</dbReference>
<evidence type="ECO:0000256" key="5">
    <source>
        <dbReference type="ARBA" id="ARBA00023054"/>
    </source>
</evidence>
<feature type="compositionally biased region" description="Low complexity" evidence="8">
    <location>
        <begin position="738"/>
        <end position="751"/>
    </location>
</feature>
<dbReference type="GO" id="GO:0043023">
    <property type="term" value="F:ribosomal large subunit binding"/>
    <property type="evidence" value="ECO:0007669"/>
    <property type="project" value="TreeGrafter"/>
</dbReference>
<evidence type="ECO:0000259" key="9">
    <source>
        <dbReference type="Pfam" id="PF05670"/>
    </source>
</evidence>
<feature type="compositionally biased region" description="Acidic residues" evidence="8">
    <location>
        <begin position="663"/>
        <end position="689"/>
    </location>
</feature>
<evidence type="ECO:0000256" key="1">
    <source>
        <dbReference type="ARBA" id="ARBA00004123"/>
    </source>
</evidence>
<feature type="compositionally biased region" description="Basic residues" evidence="8">
    <location>
        <begin position="781"/>
        <end position="793"/>
    </location>
</feature>
<dbReference type="InterPro" id="IPR051608">
    <property type="entry name" value="RQC_Subunit_NEMF"/>
</dbReference>
<keyword evidence="5 7" id="KW-0175">Coiled coil</keyword>
<keyword evidence="4" id="KW-0963">Cytoplasm</keyword>
<dbReference type="NCBIfam" id="NF041120">
    <property type="entry name" value="RqcH_arch"/>
    <property type="match status" value="1"/>
</dbReference>
<comment type="subcellular location">
    <subcellularLocation>
        <location evidence="2">Cytoplasm</location>
    </subcellularLocation>
    <subcellularLocation>
        <location evidence="1">Nucleus</location>
    </subcellularLocation>
</comment>
<evidence type="ECO:0000259" key="10">
    <source>
        <dbReference type="Pfam" id="PF11923"/>
    </source>
</evidence>
<dbReference type="GO" id="GO:1990112">
    <property type="term" value="C:RQC complex"/>
    <property type="evidence" value="ECO:0007669"/>
    <property type="project" value="TreeGrafter"/>
</dbReference>
<evidence type="ECO:0000256" key="7">
    <source>
        <dbReference type="SAM" id="Coils"/>
    </source>
</evidence>
<feature type="region of interest" description="Disordered" evidence="8">
    <location>
        <begin position="654"/>
        <end position="757"/>
    </location>
</feature>
<reference evidence="11 12" key="1">
    <citation type="submission" date="2024-01" db="EMBL/GenBank/DDBJ databases">
        <title>The genome of the rayed Mediterranean limpet Patella caerulea (Linnaeus, 1758).</title>
        <authorList>
            <person name="Anh-Thu Weber A."/>
            <person name="Halstead-Nussloch G."/>
        </authorList>
    </citation>
    <scope>NUCLEOTIDE SEQUENCE [LARGE SCALE GENOMIC DNA]</scope>
    <source>
        <strain evidence="11">AATW-2023a</strain>
        <tissue evidence="11">Whole specimen</tissue>
    </source>
</reference>
<evidence type="ECO:0000313" key="12">
    <source>
        <dbReference type="Proteomes" id="UP001347796"/>
    </source>
</evidence>
<dbReference type="InterPro" id="IPR021846">
    <property type="entry name" value="NFACT-C"/>
</dbReference>
<feature type="compositionally biased region" description="Acidic residues" evidence="8">
    <location>
        <begin position="956"/>
        <end position="966"/>
    </location>
</feature>
<dbReference type="PANTHER" id="PTHR15239">
    <property type="entry name" value="NUCLEAR EXPORT MEDIATOR FACTOR NEMF"/>
    <property type="match status" value="1"/>
</dbReference>
<evidence type="ECO:0000313" key="11">
    <source>
        <dbReference type="EMBL" id="KAK6182203.1"/>
    </source>
</evidence>
<feature type="domain" description="NFACT RNA-binding" evidence="9">
    <location>
        <begin position="500"/>
        <end position="610"/>
    </location>
</feature>
<feature type="compositionally biased region" description="Basic and acidic residues" evidence="8">
    <location>
        <begin position="794"/>
        <end position="805"/>
    </location>
</feature>
<evidence type="ECO:0000256" key="3">
    <source>
        <dbReference type="ARBA" id="ARBA00008318"/>
    </source>
</evidence>
<dbReference type="Gene3D" id="2.30.310.10">
    <property type="entry name" value="ibrinogen binding protein from staphylococcus aureus domain"/>
    <property type="match status" value="1"/>
</dbReference>
<dbReference type="Pfam" id="PF11923">
    <property type="entry name" value="NFACT-C"/>
    <property type="match status" value="1"/>
</dbReference>
<dbReference type="InterPro" id="IPR008532">
    <property type="entry name" value="NFACT_RNA-bd"/>
</dbReference>
<keyword evidence="6" id="KW-0539">Nucleus</keyword>
<sequence length="1071" mass="121813">MKNRFSTVDIAAIVKEWKRFIGMRVVNVYDIDNKTYLIRLNRPDEKVILLLESGIRLHSSDYDWPKNPAPSGFSMKLRKHLKNRRLEGVTQLGMDRIVDFQFGSDEAAYHVILELYDRGNIVLTDFEFTILNILRPRTDESQDVKLVVHEKYPLILNIKQHVKPTEDRIREILSSGKDMDPIKKLLLPHLDYGPALLEHCILGAGFNENVKLGKGFDIAQDIGKLMNGIEEAELLLKQIFTQPTKGYITQRKDKRPNPKDGESEDLLTYEEFHPALFRQHEKKEVIELPSFDKACDEFFSKVESQRLDMKALQQERTALKKLDHVKKDNEKRIQGLQQEQETDAMKGQLIELNLQLVDQALMVVRSAIANQIDWNEIWNLIKEAQLSHDPVAMAIKGIKLDTNHMTMLLSDPYYVSDGDDEESVQPLKPLKIDIDLSLSAYANSRKYFEKKKTAKKKEQKTMDASSKAFKSAEKKALKALKEVATAVSINKTRKTYWFEKFLWFISSENFLVIGGRDSQQNELIVKRYFKPGDLYVHADLHGASSVIIKNHTTAHVPPKTLNEAGTMAICNSAAWDAKVITSAWYVYHEQVSKTAPSGEYLTTGSFMIRGKKNYLPPSYLIFGFTLLFKLEEGSVERHRGERKVRTLEDDDAISVVDSVADSETQDIDDTETADGEEDSSSSEEDGEKEEENKEEKAIAIEEEKEEESSSEEEESSFPDTSISLQHVKGEKFELQRGISVNSTNSTTSTISEVADDTVIYLGDDKPIIYGEKKCGINKVKLSAKQRRDLKKGKKDLSSEANEDTKSQQPDTQQLDTKQQNTKQPDTKQPNTKEEKQNQEEIQKGPQQMPFKRGQKAKLRKIKEKYGDQDEEERQLRMGILQSDGPKKEPKRKGKKGRELEQKKQQQAKRAASGGKTVKPVIADIFDLESLGLKDEDDRGETVKTDDSRVKLNTEDVGSDDEKDDDTTQQIGDLQILETLTGLPLPEDEILYAVPMCAPYNSLTNYKYKVKALPGNTKRGKATKSALNMFITDKTATPREKDLIKILKDVDISRNLPGKVKLQAPNITKRKK</sequence>
<dbReference type="AlphaFoldDB" id="A0AAN8PSC1"/>
<dbReference type="Pfam" id="PF05670">
    <property type="entry name" value="NFACT-R_1"/>
    <property type="match status" value="1"/>
</dbReference>
<organism evidence="11 12">
    <name type="scientific">Patella caerulea</name>
    <name type="common">Rayed Mediterranean limpet</name>
    <dbReference type="NCBI Taxonomy" id="87958"/>
    <lineage>
        <taxon>Eukaryota</taxon>
        <taxon>Metazoa</taxon>
        <taxon>Spiralia</taxon>
        <taxon>Lophotrochozoa</taxon>
        <taxon>Mollusca</taxon>
        <taxon>Gastropoda</taxon>
        <taxon>Patellogastropoda</taxon>
        <taxon>Patelloidea</taxon>
        <taxon>Patellidae</taxon>
        <taxon>Patella</taxon>
    </lineage>
</organism>
<feature type="compositionally biased region" description="Polar residues" evidence="8">
    <location>
        <begin position="806"/>
        <end position="823"/>
    </location>
</feature>
<dbReference type="GO" id="GO:0005737">
    <property type="term" value="C:cytoplasm"/>
    <property type="evidence" value="ECO:0007669"/>
    <property type="project" value="UniProtKB-SubCell"/>
</dbReference>
<evidence type="ECO:0000256" key="8">
    <source>
        <dbReference type="SAM" id="MobiDB-lite"/>
    </source>
</evidence>
<feature type="compositionally biased region" description="Basic and acidic residues" evidence="8">
    <location>
        <begin position="830"/>
        <end position="842"/>
    </location>
</feature>
<feature type="domain" description="NFACT protein C-terminal" evidence="10">
    <location>
        <begin position="972"/>
        <end position="1061"/>
    </location>
</feature>
<evidence type="ECO:0008006" key="13">
    <source>
        <dbReference type="Google" id="ProtNLM"/>
    </source>
</evidence>
<gene>
    <name evidence="11" type="ORF">SNE40_009935</name>
</gene>
<feature type="compositionally biased region" description="Acidic residues" evidence="8">
    <location>
        <begin position="702"/>
        <end position="716"/>
    </location>
</feature>
<feature type="region of interest" description="Disordered" evidence="8">
    <location>
        <begin position="780"/>
        <end position="968"/>
    </location>
</feature>
<dbReference type="Proteomes" id="UP001347796">
    <property type="component" value="Unassembled WGS sequence"/>
</dbReference>
<dbReference type="PANTHER" id="PTHR15239:SF6">
    <property type="entry name" value="RIBOSOME QUALITY CONTROL COMPLEX SUBUNIT NEMF"/>
    <property type="match status" value="1"/>
</dbReference>
<protein>
    <recommendedName>
        <fullName evidence="13">Nuclear export mediator factor NEMF homolog</fullName>
    </recommendedName>
</protein>
<keyword evidence="12" id="KW-1185">Reference proteome</keyword>
<evidence type="ECO:0000256" key="2">
    <source>
        <dbReference type="ARBA" id="ARBA00004496"/>
    </source>
</evidence>
<feature type="compositionally biased region" description="Basic and acidic residues" evidence="8">
    <location>
        <begin position="931"/>
        <end position="953"/>
    </location>
</feature>
<evidence type="ECO:0000256" key="4">
    <source>
        <dbReference type="ARBA" id="ARBA00022490"/>
    </source>
</evidence>
<dbReference type="GO" id="GO:0072344">
    <property type="term" value="P:rescue of stalled ribosome"/>
    <property type="evidence" value="ECO:0007669"/>
    <property type="project" value="TreeGrafter"/>
</dbReference>
<feature type="compositionally biased region" description="Basic residues" evidence="8">
    <location>
        <begin position="852"/>
        <end position="862"/>
    </location>
</feature>
<name>A0AAN8PSC1_PATCE</name>
<proteinExistence type="inferred from homology"/>
<comment type="similarity">
    <text evidence="3">Belongs to the NEMF family.</text>
</comment>
<dbReference type="FunFam" id="2.30.310.10:FF:000001">
    <property type="entry name" value="Nuclear export mediator factor Nemf"/>
    <property type="match status" value="1"/>
</dbReference>
<dbReference type="Pfam" id="PF05833">
    <property type="entry name" value="NFACT_N"/>
    <property type="match status" value="1"/>
</dbReference>
<feature type="compositionally biased region" description="Basic and acidic residues" evidence="8">
    <location>
        <begin position="690"/>
        <end position="701"/>
    </location>
</feature>